<dbReference type="Proteomes" id="UP000738325">
    <property type="component" value="Unassembled WGS sequence"/>
</dbReference>
<dbReference type="InterPro" id="IPR019711">
    <property type="entry name" value="ATP_synth_F0_suH"/>
</dbReference>
<evidence type="ECO:0000313" key="2">
    <source>
        <dbReference type="Proteomes" id="UP000738325"/>
    </source>
</evidence>
<comment type="caution">
    <text evidence="1">The sequence shown here is derived from an EMBL/GenBank/DDBJ whole genome shotgun (WGS) entry which is preliminary data.</text>
</comment>
<gene>
    <name evidence="1" type="ORF">BGZ99_005380</name>
</gene>
<name>A0A9P6UTG7_9FUNG</name>
<accession>A0A9P6UTG7</accession>
<reference evidence="1" key="1">
    <citation type="journal article" date="2020" name="Fungal Divers.">
        <title>Resolving the Mortierellaceae phylogeny through synthesis of multi-gene phylogenetics and phylogenomics.</title>
        <authorList>
            <person name="Vandepol N."/>
            <person name="Liber J."/>
            <person name="Desiro A."/>
            <person name="Na H."/>
            <person name="Kennedy M."/>
            <person name="Barry K."/>
            <person name="Grigoriev I.V."/>
            <person name="Miller A.N."/>
            <person name="O'Donnell K."/>
            <person name="Stajich J.E."/>
            <person name="Bonito G."/>
        </authorList>
    </citation>
    <scope>NUCLEOTIDE SEQUENCE</scope>
    <source>
        <strain evidence="1">REB-010B</strain>
    </source>
</reference>
<dbReference type="OrthoDB" id="274752at2759"/>
<keyword evidence="2" id="KW-1185">Reference proteome</keyword>
<evidence type="ECO:0000313" key="1">
    <source>
        <dbReference type="EMBL" id="KAG0318888.1"/>
    </source>
</evidence>
<dbReference type="Pfam" id="PF10775">
    <property type="entry name" value="ATP_sub_h"/>
    <property type="match status" value="1"/>
</dbReference>
<dbReference type="EMBL" id="JAAAIP010000347">
    <property type="protein sequence ID" value="KAG0318888.1"/>
    <property type="molecule type" value="Genomic_DNA"/>
</dbReference>
<dbReference type="PANTHER" id="PTHR28207">
    <property type="entry name" value="ATP SYNTHASE SUBUNIT H, MITOCHONDRIAL"/>
    <property type="match status" value="1"/>
</dbReference>
<organism evidence="1 2">
    <name type="scientific">Dissophora globulifera</name>
    <dbReference type="NCBI Taxonomy" id="979702"/>
    <lineage>
        <taxon>Eukaryota</taxon>
        <taxon>Fungi</taxon>
        <taxon>Fungi incertae sedis</taxon>
        <taxon>Mucoromycota</taxon>
        <taxon>Mortierellomycotina</taxon>
        <taxon>Mortierellomycetes</taxon>
        <taxon>Mortierellales</taxon>
        <taxon>Mortierellaceae</taxon>
        <taxon>Dissophora</taxon>
    </lineage>
</organism>
<dbReference type="PANTHER" id="PTHR28207:SF1">
    <property type="entry name" value="ATP SYNTHASE SUBUNIT H, MITOCHONDRIAL"/>
    <property type="match status" value="1"/>
</dbReference>
<dbReference type="AlphaFoldDB" id="A0A9P6UTG7"/>
<protein>
    <submittedName>
        <fullName evidence="1">Uncharacterized protein</fullName>
    </submittedName>
</protein>
<sequence length="98" mass="10731">MAVRNFTAPSAPLMQDILKDLYIRELKAYKPAPDAKSADASTQVKDFKAPAVPATPSVDAAGDLAAWETANVEIVDAVSEEVYEEEEEEVEEEEEAHH</sequence>
<proteinExistence type="predicted"/>
<dbReference type="GO" id="GO:0046933">
    <property type="term" value="F:proton-transporting ATP synthase activity, rotational mechanism"/>
    <property type="evidence" value="ECO:0007669"/>
    <property type="project" value="TreeGrafter"/>
</dbReference>